<evidence type="ECO:0000313" key="6">
    <source>
        <dbReference type="Proteomes" id="UP000537326"/>
    </source>
</evidence>
<dbReference type="GO" id="GO:0016757">
    <property type="term" value="F:glycosyltransferase activity"/>
    <property type="evidence" value="ECO:0007669"/>
    <property type="project" value="UniProtKB-KW"/>
</dbReference>
<sequence length="364" mass="38280">MRVLQVVAELGTGGAEAVVLGLTEGMVARGHRVWVASDHGWRVPLVRRLGGADHVRIPLAAPGPVSLAAAAGRLLAWSPGRPVDLVHAHNVRATLAAAPVARLRRAPLLTTVHGLGAEDYPRAVRVLRRLSDLVVAVSAAVADDLEHAGLPGERIRVVENAVTLPQTSSGVDPLPGVPAAGPVVLCAARMTRQKRQDLLLRGWAARRVQGGQLLLAGDGPERARLESLARALDLGSEVRFLGDRDDVPALLGRADLLALPSDWEGLPIGVLEALAVGLPVLASAVGGLTDLGAAVELVAPEGTEAELAQRWAAALDRALAEESAAQRQERTRCGRELVGSRFSPDRMVEDYLGLGESLLTPGYR</sequence>
<feature type="domain" description="Glycosyl transferase family 1" evidence="3">
    <location>
        <begin position="181"/>
        <end position="318"/>
    </location>
</feature>
<dbReference type="PANTHER" id="PTHR12526">
    <property type="entry name" value="GLYCOSYLTRANSFERASE"/>
    <property type="match status" value="1"/>
</dbReference>
<proteinExistence type="predicted"/>
<reference evidence="5 6" key="1">
    <citation type="submission" date="2020-07" db="EMBL/GenBank/DDBJ databases">
        <title>Sequencing the genomes of 1000 actinobacteria strains.</title>
        <authorList>
            <person name="Klenk H.-P."/>
        </authorList>
    </citation>
    <scope>NUCLEOTIDE SEQUENCE [LARGE SCALE GENOMIC DNA]</scope>
    <source>
        <strain evidence="5 6">DSM 18248</strain>
    </source>
</reference>
<evidence type="ECO:0000259" key="3">
    <source>
        <dbReference type="Pfam" id="PF00534"/>
    </source>
</evidence>
<evidence type="ECO:0000256" key="2">
    <source>
        <dbReference type="ARBA" id="ARBA00022679"/>
    </source>
</evidence>
<protein>
    <submittedName>
        <fullName evidence="5">Glycosyltransferase involved in cell wall biosynthesis</fullName>
    </submittedName>
</protein>
<gene>
    <name evidence="5" type="ORF">BKA05_001220</name>
</gene>
<keyword evidence="1" id="KW-0328">Glycosyltransferase</keyword>
<dbReference type="AlphaFoldDB" id="A0A7Y9YCJ8"/>
<dbReference type="SUPFAM" id="SSF53756">
    <property type="entry name" value="UDP-Glycosyltransferase/glycogen phosphorylase"/>
    <property type="match status" value="1"/>
</dbReference>
<feature type="domain" description="Glycosyltransferase subfamily 4-like N-terminal" evidence="4">
    <location>
        <begin position="13"/>
        <end position="163"/>
    </location>
</feature>
<keyword evidence="6" id="KW-1185">Reference proteome</keyword>
<dbReference type="PANTHER" id="PTHR12526:SF635">
    <property type="entry name" value="GLYCOSYL TRANSFERASE GROUP 1"/>
    <property type="match status" value="1"/>
</dbReference>
<dbReference type="CDD" id="cd03801">
    <property type="entry name" value="GT4_PimA-like"/>
    <property type="match status" value="1"/>
</dbReference>
<dbReference type="Gene3D" id="3.40.50.2000">
    <property type="entry name" value="Glycogen Phosphorylase B"/>
    <property type="match status" value="2"/>
</dbReference>
<name>A0A7Y9YCJ8_9ACTN</name>
<evidence type="ECO:0000313" key="5">
    <source>
        <dbReference type="EMBL" id="NYI09705.1"/>
    </source>
</evidence>
<dbReference type="EMBL" id="JACBZI010000001">
    <property type="protein sequence ID" value="NYI09705.1"/>
    <property type="molecule type" value="Genomic_DNA"/>
</dbReference>
<comment type="caution">
    <text evidence="5">The sequence shown here is derived from an EMBL/GenBank/DDBJ whole genome shotgun (WGS) entry which is preliminary data.</text>
</comment>
<dbReference type="InterPro" id="IPR001296">
    <property type="entry name" value="Glyco_trans_1"/>
</dbReference>
<organism evidence="5 6">
    <name type="scientific">Nocardioides marinus</name>
    <dbReference type="NCBI Taxonomy" id="374514"/>
    <lineage>
        <taxon>Bacteria</taxon>
        <taxon>Bacillati</taxon>
        <taxon>Actinomycetota</taxon>
        <taxon>Actinomycetes</taxon>
        <taxon>Propionibacteriales</taxon>
        <taxon>Nocardioidaceae</taxon>
        <taxon>Nocardioides</taxon>
    </lineage>
</organism>
<dbReference type="RefSeq" id="WP_179530638.1">
    <property type="nucleotide sequence ID" value="NZ_BAAAPP010000012.1"/>
</dbReference>
<accession>A0A7Y9YCJ8</accession>
<evidence type="ECO:0000259" key="4">
    <source>
        <dbReference type="Pfam" id="PF13439"/>
    </source>
</evidence>
<dbReference type="Proteomes" id="UP000537326">
    <property type="component" value="Unassembled WGS sequence"/>
</dbReference>
<evidence type="ECO:0000256" key="1">
    <source>
        <dbReference type="ARBA" id="ARBA00022676"/>
    </source>
</evidence>
<dbReference type="Pfam" id="PF13439">
    <property type="entry name" value="Glyco_transf_4"/>
    <property type="match status" value="1"/>
</dbReference>
<dbReference type="InterPro" id="IPR028098">
    <property type="entry name" value="Glyco_trans_4-like_N"/>
</dbReference>
<dbReference type="Pfam" id="PF00534">
    <property type="entry name" value="Glycos_transf_1"/>
    <property type="match status" value="1"/>
</dbReference>
<keyword evidence="2 5" id="KW-0808">Transferase</keyword>